<reference evidence="3 4" key="1">
    <citation type="submission" date="2020-06" db="EMBL/GenBank/DDBJ databases">
        <authorList>
            <person name="Li R."/>
            <person name="Bekaert M."/>
        </authorList>
    </citation>
    <scope>NUCLEOTIDE SEQUENCE [LARGE SCALE GENOMIC DNA]</scope>
    <source>
        <strain evidence="4">wild</strain>
    </source>
</reference>
<keyword evidence="1" id="KW-1133">Transmembrane helix</keyword>
<dbReference type="AlphaFoldDB" id="A0A6J8ED31"/>
<sequence length="218" mass="25307">MASQGIELQYECPDMTHGDEHRYDICGVAIEKKKCDNSPHSKKVELPWKLWIKIILVVVMVSIMSLCISIAVTVLMNTRNDEVAKIWSCENEWILNNGHCYFFGSSNTSWQAAENHCKRLRSHLVKINDVGENLWLKTLMKELGSSDMWIGANDCGTEGQYKWVSDGSNVTYTDWDRLQPDDLNNEDCIELWDNYKTLKISHWNDNRCSSKFHYMCEK</sequence>
<evidence type="ECO:0000313" key="3">
    <source>
        <dbReference type="EMBL" id="CAC5417505.1"/>
    </source>
</evidence>
<dbReference type="OrthoDB" id="10047605at2759"/>
<feature type="transmembrane region" description="Helical" evidence="1">
    <location>
        <begin position="50"/>
        <end position="75"/>
    </location>
</feature>
<gene>
    <name evidence="3" type="ORF">MCOR_50001</name>
</gene>
<evidence type="ECO:0000256" key="1">
    <source>
        <dbReference type="SAM" id="Phobius"/>
    </source>
</evidence>
<proteinExistence type="predicted"/>
<dbReference type="InterPro" id="IPR050111">
    <property type="entry name" value="C-type_lectin/snaclec_domain"/>
</dbReference>
<dbReference type="Proteomes" id="UP000507470">
    <property type="component" value="Unassembled WGS sequence"/>
</dbReference>
<dbReference type="EMBL" id="CACVKT020008753">
    <property type="protein sequence ID" value="CAC5417505.1"/>
    <property type="molecule type" value="Genomic_DNA"/>
</dbReference>
<evidence type="ECO:0000313" key="4">
    <source>
        <dbReference type="Proteomes" id="UP000507470"/>
    </source>
</evidence>
<dbReference type="SMART" id="SM00034">
    <property type="entry name" value="CLECT"/>
    <property type="match status" value="1"/>
</dbReference>
<dbReference type="SUPFAM" id="SSF56436">
    <property type="entry name" value="C-type lectin-like"/>
    <property type="match status" value="1"/>
</dbReference>
<feature type="domain" description="C-type lectin" evidence="2">
    <location>
        <begin position="96"/>
        <end position="217"/>
    </location>
</feature>
<dbReference type="PANTHER" id="PTHR22803">
    <property type="entry name" value="MANNOSE, PHOSPHOLIPASE, LECTIN RECEPTOR RELATED"/>
    <property type="match status" value="1"/>
</dbReference>
<accession>A0A6J8ED31</accession>
<dbReference type="InterPro" id="IPR001304">
    <property type="entry name" value="C-type_lectin-like"/>
</dbReference>
<protein>
    <recommendedName>
        <fullName evidence="2">C-type lectin domain-containing protein</fullName>
    </recommendedName>
</protein>
<dbReference type="InterPro" id="IPR016187">
    <property type="entry name" value="CTDL_fold"/>
</dbReference>
<dbReference type="Gene3D" id="3.10.100.10">
    <property type="entry name" value="Mannose-Binding Protein A, subunit A"/>
    <property type="match status" value="1"/>
</dbReference>
<keyword evidence="4" id="KW-1185">Reference proteome</keyword>
<keyword evidence="1" id="KW-0472">Membrane</keyword>
<dbReference type="PROSITE" id="PS50041">
    <property type="entry name" value="C_TYPE_LECTIN_2"/>
    <property type="match status" value="1"/>
</dbReference>
<name>A0A6J8ED31_MYTCO</name>
<keyword evidence="1" id="KW-0812">Transmembrane</keyword>
<organism evidence="3 4">
    <name type="scientific">Mytilus coruscus</name>
    <name type="common">Sea mussel</name>
    <dbReference type="NCBI Taxonomy" id="42192"/>
    <lineage>
        <taxon>Eukaryota</taxon>
        <taxon>Metazoa</taxon>
        <taxon>Spiralia</taxon>
        <taxon>Lophotrochozoa</taxon>
        <taxon>Mollusca</taxon>
        <taxon>Bivalvia</taxon>
        <taxon>Autobranchia</taxon>
        <taxon>Pteriomorphia</taxon>
        <taxon>Mytilida</taxon>
        <taxon>Mytiloidea</taxon>
        <taxon>Mytilidae</taxon>
        <taxon>Mytilinae</taxon>
        <taxon>Mytilus</taxon>
    </lineage>
</organism>
<evidence type="ECO:0000259" key="2">
    <source>
        <dbReference type="PROSITE" id="PS50041"/>
    </source>
</evidence>
<dbReference type="InterPro" id="IPR016186">
    <property type="entry name" value="C-type_lectin-like/link_sf"/>
</dbReference>
<dbReference type="Pfam" id="PF00059">
    <property type="entry name" value="Lectin_C"/>
    <property type="match status" value="1"/>
</dbReference>